<reference evidence="1 2" key="1">
    <citation type="journal article" date="2019" name="Int. J. Syst. Evol. Microbiol.">
        <title>The Global Catalogue of Microorganisms (GCM) 10K type strain sequencing project: providing services to taxonomists for standard genome sequencing and annotation.</title>
        <authorList>
            <consortium name="The Broad Institute Genomics Platform"/>
            <consortium name="The Broad Institute Genome Sequencing Center for Infectious Disease"/>
            <person name="Wu L."/>
            <person name="Ma J."/>
        </authorList>
    </citation>
    <scope>NUCLEOTIDE SEQUENCE [LARGE SCALE GENOMIC DNA]</scope>
    <source>
        <strain evidence="1 2">CGMCC 1.12230</strain>
    </source>
</reference>
<gene>
    <name evidence="1" type="ORF">ACFR99_06620</name>
</gene>
<dbReference type="Proteomes" id="UP001597076">
    <property type="component" value="Unassembled WGS sequence"/>
</dbReference>
<dbReference type="AlphaFoldDB" id="A0ABD6BF62"/>
<protein>
    <recommendedName>
        <fullName evidence="3">DUF1102 domain-containing protein</fullName>
    </recommendedName>
</protein>
<dbReference type="RefSeq" id="WP_390285577.1">
    <property type="nucleotide sequence ID" value="NZ_JBHUDI010000004.1"/>
</dbReference>
<dbReference type="EMBL" id="JBHUDI010000004">
    <property type="protein sequence ID" value="MFD1563216.1"/>
    <property type="molecule type" value="Genomic_DNA"/>
</dbReference>
<accession>A0ABD6BF62</accession>
<sequence length="173" mass="18386">MSMTKRNVLFVLGLVVAIGGMAIASGAFTQVEADRTVDVTVDDDGNAFLQIEDAGSDFVTTSDGEIEISTANFDGGVHQNATVTTDSALNLTHNGNDDMNYTVHFDTTGVTGGDLVVRDEDGNNLSASDTNLTVDSDDATADNQVYFEIETKDSETDLSGNLMIEINEEEDTT</sequence>
<organism evidence="1 2">
    <name type="scientific">Haloarchaeobius amylolyticus</name>
    <dbReference type="NCBI Taxonomy" id="1198296"/>
    <lineage>
        <taxon>Archaea</taxon>
        <taxon>Methanobacteriati</taxon>
        <taxon>Methanobacteriota</taxon>
        <taxon>Stenosarchaea group</taxon>
        <taxon>Halobacteria</taxon>
        <taxon>Halobacteriales</taxon>
        <taxon>Halorubellaceae</taxon>
        <taxon>Haloarchaeobius</taxon>
    </lineage>
</organism>
<name>A0ABD6BF62_9EURY</name>
<evidence type="ECO:0000313" key="2">
    <source>
        <dbReference type="Proteomes" id="UP001597076"/>
    </source>
</evidence>
<comment type="caution">
    <text evidence="1">The sequence shown here is derived from an EMBL/GenBank/DDBJ whole genome shotgun (WGS) entry which is preliminary data.</text>
</comment>
<evidence type="ECO:0008006" key="3">
    <source>
        <dbReference type="Google" id="ProtNLM"/>
    </source>
</evidence>
<proteinExistence type="predicted"/>
<keyword evidence="2" id="KW-1185">Reference proteome</keyword>
<evidence type="ECO:0000313" key="1">
    <source>
        <dbReference type="EMBL" id="MFD1563216.1"/>
    </source>
</evidence>